<organism evidence="1 2">
    <name type="scientific">Afifella marina DSM 2698</name>
    <dbReference type="NCBI Taxonomy" id="1120955"/>
    <lineage>
        <taxon>Bacteria</taxon>
        <taxon>Pseudomonadati</taxon>
        <taxon>Pseudomonadota</taxon>
        <taxon>Alphaproteobacteria</taxon>
        <taxon>Hyphomicrobiales</taxon>
        <taxon>Afifellaceae</taxon>
        <taxon>Afifella</taxon>
    </lineage>
</organism>
<dbReference type="InterPro" id="IPR008983">
    <property type="entry name" value="Tumour_necrosis_fac-like_dom"/>
</dbReference>
<proteinExistence type="predicted"/>
<dbReference type="Gene3D" id="2.60.120.40">
    <property type="match status" value="1"/>
</dbReference>
<evidence type="ECO:0008006" key="3">
    <source>
        <dbReference type="Google" id="ProtNLM"/>
    </source>
</evidence>
<protein>
    <recommendedName>
        <fullName evidence="3">C1q domain-containing protein</fullName>
    </recommendedName>
</protein>
<dbReference type="STRING" id="1120955.SAMN03080610_00906"/>
<name>A0A1G5MLS4_AFIMA</name>
<dbReference type="AlphaFoldDB" id="A0A1G5MLS4"/>
<gene>
    <name evidence="1" type="ORF">SAMN03080610_00906</name>
</gene>
<evidence type="ECO:0000313" key="2">
    <source>
        <dbReference type="Proteomes" id="UP000199347"/>
    </source>
</evidence>
<evidence type="ECO:0000313" key="1">
    <source>
        <dbReference type="EMBL" id="SCZ26126.1"/>
    </source>
</evidence>
<dbReference type="RefSeq" id="WP_170130382.1">
    <property type="nucleotide sequence ID" value="NZ_FMVW01000001.1"/>
</dbReference>
<dbReference type="Proteomes" id="UP000199347">
    <property type="component" value="Unassembled WGS sequence"/>
</dbReference>
<keyword evidence="2" id="KW-1185">Reference proteome</keyword>
<reference evidence="1 2" key="1">
    <citation type="submission" date="2016-10" db="EMBL/GenBank/DDBJ databases">
        <authorList>
            <person name="de Groot N.N."/>
        </authorList>
    </citation>
    <scope>NUCLEOTIDE SEQUENCE [LARGE SCALE GENOMIC DNA]</scope>
    <source>
        <strain evidence="1 2">DSM 2698</strain>
    </source>
</reference>
<dbReference type="InterPro" id="IPR021251">
    <property type="entry name" value="DUF2793"/>
</dbReference>
<accession>A0A1G5MLS4</accession>
<dbReference type="EMBL" id="FMVW01000001">
    <property type="protein sequence ID" value="SCZ26126.1"/>
    <property type="molecule type" value="Genomic_DNA"/>
</dbReference>
<sequence>MDTENLSLPTILSAQAQKHVTHNEALRMLDALVQLAVTRGDLTAPPADPLPGARYIVAAGAEGTWSGHDNEIAAFQDGAWTFYTPRPGFLALSINEMLPLVFDGVAWVAFTANPPDSLPSLGINTGSEISNRLAVKSDAILFSHDDVTPGSGDMRVALNKATAGSDAGFTFQSDYSARALFGLLGTDDLTLKVSLDGSSYRTGFVVDRASGAVTMPANARFSAYLNYGQNYAAGAWRDMFFNNFRHNDQLAASVASNVLTFTAPSDGIYLFGLAGTFEAGAGTPSKLQVGLSVNGTSPAADTIGTTGDATFVSGETQVQVSALLKLAAGDTINPRIFPTGAAARILANENFFWGTRLP</sequence>
<dbReference type="Pfam" id="PF10983">
    <property type="entry name" value="DUF2793"/>
    <property type="match status" value="1"/>
</dbReference>
<dbReference type="SUPFAM" id="SSF49842">
    <property type="entry name" value="TNF-like"/>
    <property type="match status" value="1"/>
</dbReference>